<comment type="caution">
    <text evidence="1">The sequence shown here is derived from an EMBL/GenBank/DDBJ whole genome shotgun (WGS) entry which is preliminary data.</text>
</comment>
<proteinExistence type="predicted"/>
<organism evidence="1 2">
    <name type="scientific">Streptomyces tibetensis</name>
    <dbReference type="NCBI Taxonomy" id="2382123"/>
    <lineage>
        <taxon>Bacteria</taxon>
        <taxon>Bacillati</taxon>
        <taxon>Actinomycetota</taxon>
        <taxon>Actinomycetes</taxon>
        <taxon>Kitasatosporales</taxon>
        <taxon>Streptomycetaceae</taxon>
        <taxon>Streptomyces</taxon>
    </lineage>
</organism>
<dbReference type="RefSeq" id="WP_361943728.1">
    <property type="nucleotide sequence ID" value="NZ_JBEXVS010000005.1"/>
</dbReference>
<evidence type="ECO:0000313" key="1">
    <source>
        <dbReference type="EMBL" id="MFF0006403.1"/>
    </source>
</evidence>
<gene>
    <name evidence="1" type="ORF">ACFYQT_23570</name>
</gene>
<evidence type="ECO:0000313" key="2">
    <source>
        <dbReference type="Proteomes" id="UP001601422"/>
    </source>
</evidence>
<dbReference type="EMBL" id="JBIAJP010000006">
    <property type="protein sequence ID" value="MFF0006403.1"/>
    <property type="molecule type" value="Genomic_DNA"/>
</dbReference>
<dbReference type="Proteomes" id="UP001601422">
    <property type="component" value="Unassembled WGS sequence"/>
</dbReference>
<name>A0ABW6N112_9ACTN</name>
<reference evidence="1 2" key="1">
    <citation type="submission" date="2024-10" db="EMBL/GenBank/DDBJ databases">
        <title>The Natural Products Discovery Center: Release of the First 8490 Sequenced Strains for Exploring Actinobacteria Biosynthetic Diversity.</title>
        <authorList>
            <person name="Kalkreuter E."/>
            <person name="Kautsar S.A."/>
            <person name="Yang D."/>
            <person name="Bader C.D."/>
            <person name="Teijaro C.N."/>
            <person name="Fluegel L."/>
            <person name="Davis C.M."/>
            <person name="Simpson J.R."/>
            <person name="Lauterbach L."/>
            <person name="Steele A.D."/>
            <person name="Gui C."/>
            <person name="Meng S."/>
            <person name="Li G."/>
            <person name="Viehrig K."/>
            <person name="Ye F."/>
            <person name="Su P."/>
            <person name="Kiefer A.F."/>
            <person name="Nichols A."/>
            <person name="Cepeda A.J."/>
            <person name="Yan W."/>
            <person name="Fan B."/>
            <person name="Jiang Y."/>
            <person name="Adhikari A."/>
            <person name="Zheng C.-J."/>
            <person name="Schuster L."/>
            <person name="Cowan T.M."/>
            <person name="Smanski M.J."/>
            <person name="Chevrette M.G."/>
            <person name="De Carvalho L.P.S."/>
            <person name="Shen B."/>
        </authorList>
    </citation>
    <scope>NUCLEOTIDE SEQUENCE [LARGE SCALE GENOMIC DNA]</scope>
    <source>
        <strain evidence="1 2">NPDC005497</strain>
    </source>
</reference>
<keyword evidence="2" id="KW-1185">Reference proteome</keyword>
<accession>A0ABW6N112</accession>
<evidence type="ECO:0008006" key="3">
    <source>
        <dbReference type="Google" id="ProtNLM"/>
    </source>
</evidence>
<protein>
    <recommendedName>
        <fullName evidence="3">Type II toxin-antitoxin system RelE/ParE family toxin</fullName>
    </recommendedName>
</protein>
<sequence>MKRCVHFTEQAGRFRDYIPADDRKTLLRVVDQIANDPRGPDTHLAYSDDDATRSTRAEGLMVHYLVTPSSVVIVEVDMYDAGRGFNIV</sequence>